<comment type="caution">
    <text evidence="1">The sequence shown here is derived from an EMBL/GenBank/DDBJ whole genome shotgun (WGS) entry which is preliminary data.</text>
</comment>
<dbReference type="EMBL" id="VSSQ01070158">
    <property type="protein sequence ID" value="MPN22018.1"/>
    <property type="molecule type" value="Genomic_DNA"/>
</dbReference>
<accession>A0A645G579</accession>
<reference evidence="1" key="1">
    <citation type="submission" date="2019-08" db="EMBL/GenBank/DDBJ databases">
        <authorList>
            <person name="Kucharzyk K."/>
            <person name="Murdoch R.W."/>
            <person name="Higgins S."/>
            <person name="Loffler F."/>
        </authorList>
    </citation>
    <scope>NUCLEOTIDE SEQUENCE</scope>
</reference>
<organism evidence="1">
    <name type="scientific">bioreactor metagenome</name>
    <dbReference type="NCBI Taxonomy" id="1076179"/>
    <lineage>
        <taxon>unclassified sequences</taxon>
        <taxon>metagenomes</taxon>
        <taxon>ecological metagenomes</taxon>
    </lineage>
</organism>
<protein>
    <submittedName>
        <fullName evidence="1">Uncharacterized protein</fullName>
    </submittedName>
</protein>
<proteinExistence type="predicted"/>
<dbReference type="AlphaFoldDB" id="A0A645G579"/>
<evidence type="ECO:0000313" key="1">
    <source>
        <dbReference type="EMBL" id="MPN22018.1"/>
    </source>
</evidence>
<gene>
    <name evidence="1" type="ORF">SDC9_169401</name>
</gene>
<sequence length="51" mass="5914">MVYVPVKDGNVQMIKDQQNRYAKFTGMEDQQACFKVGSGEYVFYGILKEKM</sequence>
<name>A0A645G579_9ZZZZ</name>